<dbReference type="SUPFAM" id="SSF52743">
    <property type="entry name" value="Subtilisin-like"/>
    <property type="match status" value="1"/>
</dbReference>
<evidence type="ECO:0000256" key="8">
    <source>
        <dbReference type="RuleBase" id="RU003355"/>
    </source>
</evidence>
<comment type="caution">
    <text evidence="11">The sequence shown here is derived from an EMBL/GenBank/DDBJ whole genome shotgun (WGS) entry which is preliminary data.</text>
</comment>
<evidence type="ECO:0000256" key="3">
    <source>
        <dbReference type="ARBA" id="ARBA00022525"/>
    </source>
</evidence>
<keyword evidence="3" id="KW-0964">Secreted</keyword>
<dbReference type="RefSeq" id="WP_213527641.1">
    <property type="nucleotide sequence ID" value="NZ_BOVJ01000026.1"/>
</dbReference>
<dbReference type="Pfam" id="PF00082">
    <property type="entry name" value="Peptidase_S8"/>
    <property type="match status" value="1"/>
</dbReference>
<dbReference type="InterPro" id="IPR022398">
    <property type="entry name" value="Peptidase_S8_His-AS"/>
</dbReference>
<feature type="active site" description="Charge relay system" evidence="7">
    <location>
        <position position="547"/>
    </location>
</feature>
<gene>
    <name evidence="11" type="ORF">PACILC2_08940</name>
</gene>
<dbReference type="PROSITE" id="PS00137">
    <property type="entry name" value="SUBTILASE_HIS"/>
    <property type="match status" value="1"/>
</dbReference>
<evidence type="ECO:0000256" key="5">
    <source>
        <dbReference type="ARBA" id="ARBA00022801"/>
    </source>
</evidence>
<proteinExistence type="inferred from homology"/>
<evidence type="ECO:0000256" key="6">
    <source>
        <dbReference type="ARBA" id="ARBA00022825"/>
    </source>
</evidence>
<dbReference type="CDD" id="cd07484">
    <property type="entry name" value="Peptidases_S8_Thermitase_like"/>
    <property type="match status" value="1"/>
</dbReference>
<keyword evidence="5 7" id="KW-0378">Hydrolase</keyword>
<dbReference type="InterPro" id="IPR050131">
    <property type="entry name" value="Peptidase_S8_subtilisin-like"/>
</dbReference>
<keyword evidence="4 7" id="KW-0645">Protease</keyword>
<comment type="subcellular location">
    <subcellularLocation>
        <location evidence="1">Secreted</location>
    </subcellularLocation>
</comment>
<dbReference type="PANTHER" id="PTHR43806">
    <property type="entry name" value="PEPTIDASE S8"/>
    <property type="match status" value="1"/>
</dbReference>
<evidence type="ECO:0000256" key="7">
    <source>
        <dbReference type="PROSITE-ProRule" id="PRU01240"/>
    </source>
</evidence>
<dbReference type="PRINTS" id="PR00723">
    <property type="entry name" value="SUBTILISIN"/>
</dbReference>
<dbReference type="InterPro" id="IPR023828">
    <property type="entry name" value="Peptidase_S8_Ser-AS"/>
</dbReference>
<evidence type="ECO:0000256" key="2">
    <source>
        <dbReference type="ARBA" id="ARBA00011073"/>
    </source>
</evidence>
<feature type="compositionally biased region" description="Polar residues" evidence="9">
    <location>
        <begin position="214"/>
        <end position="232"/>
    </location>
</feature>
<protein>
    <recommendedName>
        <fullName evidence="10">Peptidase S8/S53 domain-containing protein</fullName>
    </recommendedName>
</protein>
<dbReference type="Proteomes" id="UP000680304">
    <property type="component" value="Unassembled WGS sequence"/>
</dbReference>
<keyword evidence="12" id="KW-1185">Reference proteome</keyword>
<comment type="similarity">
    <text evidence="2 7 8">Belongs to the peptidase S8 family.</text>
</comment>
<evidence type="ECO:0000256" key="9">
    <source>
        <dbReference type="SAM" id="MobiDB-lite"/>
    </source>
</evidence>
<feature type="region of interest" description="Disordered" evidence="9">
    <location>
        <begin position="213"/>
        <end position="232"/>
    </location>
</feature>
<sequence length="638" mass="70470">MQKKWLVGMAVLAVALFLLPFAPWFKGNDQSEERTVPGNETAGSYNRTMSAKQEKERKMAILRSDMEATALLCTTECAKDFRKLLAQGGDGEGKEKHIRRLMADHPHMVYIRWMTGDRSVARGSVPEPVKDSAETHLNKAETTVKSGKKYVSPTIKDGSVRYVVMGIPDERYQGQGIVGLVKQNVVEAVERHQRRNLRLVPYPANGKYRVKTVKPNSTQQKSVRSGEDNGNASHYRVDEVVVRFERDPSPQQMELIKKEISAVSVRKLGYTYLFRSRSMDAERMIAYFRDRWHPRYVEPHYLYLTNEAVGTDPAIPSDEVPIVPNDALYSQYQWNLPTIETEKGWNLSKGSDDVIVAVLDTGVQRDHPDLQGRLVEGINILDESAYPEDDVGHGTHVAGIIAAAVNNGEGVAGMSWYNKIMPVKVLDENGAGSTYSVAEGIIWATDHGAKVINMSLGNYAQADFLHDAVRYAYDRDVVIVAASGNDNTDRPGYPAAYPEVFAVAATDYNGNRASFSNYGDYIDVAAPGASIASTYPGGQYAALSGTSMASPHVSALAALIRSANPELNNEEVMEIMRTSAIDMGDSGKDIYFGYGQIDVRRALEAAGQSTVSLQRFPLRLADRLQRIVDKYAGTPSRP</sequence>
<feature type="domain" description="Peptidase S8/S53" evidence="10">
    <location>
        <begin position="352"/>
        <end position="595"/>
    </location>
</feature>
<evidence type="ECO:0000313" key="11">
    <source>
        <dbReference type="EMBL" id="GIQ62326.1"/>
    </source>
</evidence>
<dbReference type="PROSITE" id="PS00138">
    <property type="entry name" value="SUBTILASE_SER"/>
    <property type="match status" value="1"/>
</dbReference>
<dbReference type="InterPro" id="IPR023827">
    <property type="entry name" value="Peptidase_S8_Asp-AS"/>
</dbReference>
<evidence type="ECO:0000256" key="1">
    <source>
        <dbReference type="ARBA" id="ARBA00004613"/>
    </source>
</evidence>
<dbReference type="InterPro" id="IPR034084">
    <property type="entry name" value="Thermitase-like_dom"/>
</dbReference>
<name>A0ABQ4N2Y8_9BACL</name>
<dbReference type="EMBL" id="BOVJ01000026">
    <property type="protein sequence ID" value="GIQ62326.1"/>
    <property type="molecule type" value="Genomic_DNA"/>
</dbReference>
<feature type="active site" description="Charge relay system" evidence="7">
    <location>
        <position position="360"/>
    </location>
</feature>
<feature type="active site" description="Charge relay system" evidence="7">
    <location>
        <position position="393"/>
    </location>
</feature>
<reference evidence="11 12" key="1">
    <citation type="submission" date="2021-04" db="EMBL/GenBank/DDBJ databases">
        <title>Draft genome sequence of Paenibacillus cisolokensis, LC2-13A.</title>
        <authorList>
            <person name="Uke A."/>
            <person name="Chhe C."/>
            <person name="Baramee S."/>
            <person name="Kosugi A."/>
        </authorList>
    </citation>
    <scope>NUCLEOTIDE SEQUENCE [LARGE SCALE GENOMIC DNA]</scope>
    <source>
        <strain evidence="11 12">LC2-13A</strain>
    </source>
</reference>
<dbReference type="PANTHER" id="PTHR43806:SF11">
    <property type="entry name" value="CEREVISIN-RELATED"/>
    <property type="match status" value="1"/>
</dbReference>
<keyword evidence="6 7" id="KW-0720">Serine protease</keyword>
<dbReference type="PROSITE" id="PS51892">
    <property type="entry name" value="SUBTILASE"/>
    <property type="match status" value="1"/>
</dbReference>
<evidence type="ECO:0000256" key="4">
    <source>
        <dbReference type="ARBA" id="ARBA00022670"/>
    </source>
</evidence>
<evidence type="ECO:0000313" key="12">
    <source>
        <dbReference type="Proteomes" id="UP000680304"/>
    </source>
</evidence>
<dbReference type="InterPro" id="IPR036852">
    <property type="entry name" value="Peptidase_S8/S53_dom_sf"/>
</dbReference>
<evidence type="ECO:0000259" key="10">
    <source>
        <dbReference type="Pfam" id="PF00082"/>
    </source>
</evidence>
<dbReference type="InterPro" id="IPR015500">
    <property type="entry name" value="Peptidase_S8_subtilisin-rel"/>
</dbReference>
<dbReference type="InterPro" id="IPR000209">
    <property type="entry name" value="Peptidase_S8/S53_dom"/>
</dbReference>
<organism evidence="11 12">
    <name type="scientific">Paenibacillus cisolokensis</name>
    <dbReference type="NCBI Taxonomy" id="1658519"/>
    <lineage>
        <taxon>Bacteria</taxon>
        <taxon>Bacillati</taxon>
        <taxon>Bacillota</taxon>
        <taxon>Bacilli</taxon>
        <taxon>Bacillales</taxon>
        <taxon>Paenibacillaceae</taxon>
        <taxon>Paenibacillus</taxon>
    </lineage>
</organism>
<dbReference type="Gene3D" id="3.40.50.200">
    <property type="entry name" value="Peptidase S8/S53 domain"/>
    <property type="match status" value="1"/>
</dbReference>
<dbReference type="PROSITE" id="PS00136">
    <property type="entry name" value="SUBTILASE_ASP"/>
    <property type="match status" value="1"/>
</dbReference>
<accession>A0ABQ4N2Y8</accession>